<comment type="caution">
    <text evidence="4">The sequence shown here is derived from an EMBL/GenBank/DDBJ whole genome shotgun (WGS) entry which is preliminary data.</text>
</comment>
<dbReference type="InterPro" id="IPR014710">
    <property type="entry name" value="RmlC-like_jellyroll"/>
</dbReference>
<dbReference type="RefSeq" id="WP_139623371.1">
    <property type="nucleotide sequence ID" value="NZ_VDMP01000025.1"/>
</dbReference>
<dbReference type="EMBL" id="VDMP01000025">
    <property type="protein sequence ID" value="TNM38257.1"/>
    <property type="molecule type" value="Genomic_DNA"/>
</dbReference>
<evidence type="ECO:0000313" key="5">
    <source>
        <dbReference type="Proteomes" id="UP000313231"/>
    </source>
</evidence>
<dbReference type="PANTHER" id="PTHR43212">
    <property type="entry name" value="QUERCETIN 2,3-DIOXYGENASE"/>
    <property type="match status" value="1"/>
</dbReference>
<comment type="similarity">
    <text evidence="1 2">Belongs to the pirin family.</text>
</comment>
<evidence type="ECO:0000256" key="2">
    <source>
        <dbReference type="RuleBase" id="RU003457"/>
    </source>
</evidence>
<dbReference type="AlphaFoldDB" id="A0A5C4VQV7"/>
<keyword evidence="5" id="KW-1185">Reference proteome</keyword>
<evidence type="ECO:0000256" key="1">
    <source>
        <dbReference type="ARBA" id="ARBA00008416"/>
    </source>
</evidence>
<feature type="domain" description="Pirin N-terminal" evidence="3">
    <location>
        <begin position="18"/>
        <end position="119"/>
    </location>
</feature>
<organism evidence="4 5">
    <name type="scientific">Nocardioides albidus</name>
    <dbReference type="NCBI Taxonomy" id="1517589"/>
    <lineage>
        <taxon>Bacteria</taxon>
        <taxon>Bacillati</taxon>
        <taxon>Actinomycetota</taxon>
        <taxon>Actinomycetes</taxon>
        <taxon>Propionibacteriales</taxon>
        <taxon>Nocardioidaceae</taxon>
        <taxon>Nocardioides</taxon>
    </lineage>
</organism>
<dbReference type="InterPro" id="IPR012093">
    <property type="entry name" value="Pirin"/>
</dbReference>
<gene>
    <name evidence="4" type="ORF">FHP29_13265</name>
</gene>
<dbReference type="SUPFAM" id="SSF51182">
    <property type="entry name" value="RmlC-like cupins"/>
    <property type="match status" value="1"/>
</dbReference>
<dbReference type="Proteomes" id="UP000313231">
    <property type="component" value="Unassembled WGS sequence"/>
</dbReference>
<dbReference type="Pfam" id="PF02678">
    <property type="entry name" value="Pirin"/>
    <property type="match status" value="1"/>
</dbReference>
<dbReference type="Gene3D" id="2.60.120.10">
    <property type="entry name" value="Jelly Rolls"/>
    <property type="match status" value="1"/>
</dbReference>
<dbReference type="PANTHER" id="PTHR43212:SF3">
    <property type="entry name" value="QUERCETIN 2,3-DIOXYGENASE"/>
    <property type="match status" value="1"/>
</dbReference>
<proteinExistence type="inferred from homology"/>
<name>A0A5C4VQV7_9ACTN</name>
<dbReference type="InterPro" id="IPR003829">
    <property type="entry name" value="Pirin_N_dom"/>
</dbReference>
<evidence type="ECO:0000259" key="3">
    <source>
        <dbReference type="Pfam" id="PF02678"/>
    </source>
</evidence>
<dbReference type="OrthoDB" id="321327at2"/>
<dbReference type="InterPro" id="IPR011051">
    <property type="entry name" value="RmlC_Cupin_sf"/>
</dbReference>
<evidence type="ECO:0000313" key="4">
    <source>
        <dbReference type="EMBL" id="TNM38257.1"/>
    </source>
</evidence>
<accession>A0A5C4VQV7</accession>
<protein>
    <submittedName>
        <fullName evidence="4">Pirin family protein</fullName>
    </submittedName>
</protein>
<sequence length="229" mass="23710">MSVEIRRGTARFVERVPGRLSQHGFSFGPHLDPDRLSFGPMVCHDDHVLRRGTGFDEHPHEALEIVTWVVSGSLVHRDATGSEEVLEAGDCAVLSAGAGVRHAEVAGPDGPARFVQVWLRPDDPDTAPAYARTSASAGPGAGLVRLVGDGGPLSVGVAGAALDVARLGAGETLALPSAARVHAFLTTGALHRSSLAEPLAAGDTLCVTDGPSYDVTAAVPTEILVWSFA</sequence>
<reference evidence="4 5" key="1">
    <citation type="journal article" date="2016" name="Int. J. Syst. Evol. Microbiol.">
        <title>Nocardioides albidus sp. nov., an actinobacterium isolated from garden soil.</title>
        <authorList>
            <person name="Singh H."/>
            <person name="Du J."/>
            <person name="Trinh H."/>
            <person name="Won K."/>
            <person name="Yang J.E."/>
            <person name="Yin C."/>
            <person name="Kook M."/>
            <person name="Yi T.H."/>
        </authorList>
    </citation>
    <scope>NUCLEOTIDE SEQUENCE [LARGE SCALE GENOMIC DNA]</scope>
    <source>
        <strain evidence="4 5">CCTCC AB 2015297</strain>
    </source>
</reference>